<dbReference type="FunFam" id="3.30.160.60:FF:000026">
    <property type="entry name" value="Transcription factor Sp3"/>
    <property type="match status" value="1"/>
</dbReference>
<dbReference type="FunFam" id="3.30.160.60:FF:000014">
    <property type="entry name" value="Transcription factor Sp3"/>
    <property type="match status" value="1"/>
</dbReference>
<dbReference type="PANTHER" id="PTHR23235:SF165">
    <property type="entry name" value="TRANSCRIPTION FACTOR BTD"/>
    <property type="match status" value="1"/>
</dbReference>
<dbReference type="OrthoDB" id="6365676at2759"/>
<evidence type="ECO:0000256" key="1">
    <source>
        <dbReference type="ARBA" id="ARBA00004123"/>
    </source>
</evidence>
<dbReference type="Pfam" id="PF00096">
    <property type="entry name" value="zf-C2H2"/>
    <property type="match status" value="2"/>
</dbReference>
<feature type="region of interest" description="Disordered" evidence="11">
    <location>
        <begin position="499"/>
        <end position="532"/>
    </location>
</feature>
<comment type="similarity">
    <text evidence="10">Belongs to the Sp1 C2H2-type zinc-finger protein family.</text>
</comment>
<evidence type="ECO:0000256" key="5">
    <source>
        <dbReference type="ARBA" id="ARBA00022833"/>
    </source>
</evidence>
<keyword evidence="6" id="KW-0805">Transcription regulation</keyword>
<feature type="compositionally biased region" description="Polar residues" evidence="11">
    <location>
        <begin position="444"/>
        <end position="457"/>
    </location>
</feature>
<evidence type="ECO:0000256" key="2">
    <source>
        <dbReference type="ARBA" id="ARBA00022723"/>
    </source>
</evidence>
<feature type="region of interest" description="Disordered" evidence="11">
    <location>
        <begin position="1"/>
        <end position="36"/>
    </location>
</feature>
<dbReference type="GO" id="GO:0005634">
    <property type="term" value="C:nucleus"/>
    <property type="evidence" value="ECO:0007669"/>
    <property type="project" value="UniProtKB-SubCell"/>
</dbReference>
<dbReference type="GO" id="GO:0000981">
    <property type="term" value="F:DNA-binding transcription factor activity, RNA polymerase II-specific"/>
    <property type="evidence" value="ECO:0007669"/>
    <property type="project" value="TreeGrafter"/>
</dbReference>
<gene>
    <name evidence="13" type="ORF">LSAA_7346</name>
</gene>
<dbReference type="SUPFAM" id="SSF57667">
    <property type="entry name" value="beta-beta-alpha zinc fingers"/>
    <property type="match status" value="2"/>
</dbReference>
<evidence type="ECO:0000256" key="10">
    <source>
        <dbReference type="ARBA" id="ARBA00038409"/>
    </source>
</evidence>
<feature type="domain" description="C2H2-type" evidence="12">
    <location>
        <begin position="356"/>
        <end position="385"/>
    </location>
</feature>
<protein>
    <submittedName>
        <fullName evidence="13">SP4</fullName>
    </submittedName>
</protein>
<dbReference type="EMBL" id="HG994582">
    <property type="protein sequence ID" value="CAF2882266.1"/>
    <property type="molecule type" value="Genomic_DNA"/>
</dbReference>
<keyword evidence="9" id="KW-0539">Nucleus</keyword>
<evidence type="ECO:0000313" key="14">
    <source>
        <dbReference type="Proteomes" id="UP000675881"/>
    </source>
</evidence>
<keyword evidence="5" id="KW-0862">Zinc</keyword>
<keyword evidence="14" id="KW-1185">Reference proteome</keyword>
<feature type="region of interest" description="Disordered" evidence="11">
    <location>
        <begin position="302"/>
        <end position="323"/>
    </location>
</feature>
<dbReference type="Proteomes" id="UP000675881">
    <property type="component" value="Chromosome 3"/>
</dbReference>
<feature type="region of interest" description="Disordered" evidence="11">
    <location>
        <begin position="438"/>
        <end position="457"/>
    </location>
</feature>
<comment type="subcellular location">
    <subcellularLocation>
        <location evidence="1">Nucleus</location>
    </subcellularLocation>
</comment>
<dbReference type="Gene3D" id="3.30.160.60">
    <property type="entry name" value="Classic Zinc Finger"/>
    <property type="match status" value="3"/>
</dbReference>
<dbReference type="SMART" id="SM00355">
    <property type="entry name" value="ZnF_C2H2"/>
    <property type="match status" value="3"/>
</dbReference>
<dbReference type="GO" id="GO:0008270">
    <property type="term" value="F:zinc ion binding"/>
    <property type="evidence" value="ECO:0007669"/>
    <property type="project" value="UniProtKB-KW"/>
</dbReference>
<evidence type="ECO:0000256" key="3">
    <source>
        <dbReference type="ARBA" id="ARBA00022737"/>
    </source>
</evidence>
<feature type="region of interest" description="Disordered" evidence="11">
    <location>
        <begin position="103"/>
        <end position="122"/>
    </location>
</feature>
<dbReference type="InterPro" id="IPR013087">
    <property type="entry name" value="Znf_C2H2_type"/>
</dbReference>
<evidence type="ECO:0000256" key="6">
    <source>
        <dbReference type="ARBA" id="ARBA00023015"/>
    </source>
</evidence>
<keyword evidence="8" id="KW-0804">Transcription</keyword>
<evidence type="ECO:0000259" key="12">
    <source>
        <dbReference type="PROSITE" id="PS50157"/>
    </source>
</evidence>
<keyword evidence="4" id="KW-0863">Zinc-finger</keyword>
<evidence type="ECO:0000256" key="8">
    <source>
        <dbReference type="ARBA" id="ARBA00023163"/>
    </source>
</evidence>
<keyword evidence="2" id="KW-0479">Metal-binding</keyword>
<evidence type="ECO:0000313" key="13">
    <source>
        <dbReference type="EMBL" id="CAF2882266.1"/>
    </source>
</evidence>
<feature type="compositionally biased region" description="Acidic residues" evidence="11">
    <location>
        <begin position="500"/>
        <end position="515"/>
    </location>
</feature>
<name>A0A7R8H5Q8_LEPSM</name>
<dbReference type="PROSITE" id="PS00028">
    <property type="entry name" value="ZINC_FINGER_C2H2_1"/>
    <property type="match status" value="3"/>
</dbReference>
<reference evidence="13" key="1">
    <citation type="submission" date="2021-02" db="EMBL/GenBank/DDBJ databases">
        <authorList>
            <person name="Bekaert M."/>
        </authorList>
    </citation>
    <scope>NUCLEOTIDE SEQUENCE</scope>
    <source>
        <strain evidence="13">IoA-00</strain>
    </source>
</reference>
<sequence length="532" mass="57802">MQGASSSSTPTSSSSGIRLLQQQSSQAPPSSQGPAHPRLQMVQAVQLPGATAPAGSFYPIQMPSAATQILQPSSYTAQVVGPNGQLQNVQILTQAPPPLLLNHTPLITPKVEPGSEQEQPVQAEQPTLATTTFPPQNQSQYQQVHVLANGQVILSQPPPQTSQVISFRTANGQIVQIPAAAIQQQSQATVHIPGIGNVPIANATPQHVIAAPQIAPTTQQALQQDPNDPSKWHVIQIPMVQPQAVQIANAIPSSATIEELGLSNAIVTSMAGQNTQVQTHGSHQQQSIQTITASASVQQQSQTLITNNRRRSGNGGSDGEAPRTRLKRVACTCPNCKDGDRGRGKNPDGKPRKKQHICHITNCNKVYGKTSHLRAHLRWHSGERPFVCNWMHCGKRFTRSDELQRHRRTHTGEKRFPCPECYKKFMRSDHLSKHIKTHQKGGSKLNQASSSTPPQENSLNNFVFVAPEGAQSNIVIAQNALQHQAPPQEFQLNTITLKSEDDEEDDEYDTDDFLSDSEIIGSHGPNQILPDV</sequence>
<dbReference type="GO" id="GO:0000978">
    <property type="term" value="F:RNA polymerase II cis-regulatory region sequence-specific DNA binding"/>
    <property type="evidence" value="ECO:0007669"/>
    <property type="project" value="TreeGrafter"/>
</dbReference>
<evidence type="ECO:0000256" key="9">
    <source>
        <dbReference type="ARBA" id="ARBA00023242"/>
    </source>
</evidence>
<evidence type="ECO:0000256" key="7">
    <source>
        <dbReference type="ARBA" id="ARBA00023125"/>
    </source>
</evidence>
<dbReference type="PROSITE" id="PS50157">
    <property type="entry name" value="ZINC_FINGER_C2H2_2"/>
    <property type="match status" value="3"/>
</dbReference>
<feature type="domain" description="C2H2-type" evidence="12">
    <location>
        <begin position="386"/>
        <end position="415"/>
    </location>
</feature>
<dbReference type="AlphaFoldDB" id="A0A7R8H5Q8"/>
<keyword evidence="3" id="KW-0677">Repeat</keyword>
<dbReference type="PANTHER" id="PTHR23235">
    <property type="entry name" value="KRUEPPEL-LIKE TRANSCRIPTION FACTOR"/>
    <property type="match status" value="1"/>
</dbReference>
<evidence type="ECO:0000256" key="11">
    <source>
        <dbReference type="SAM" id="MobiDB-lite"/>
    </source>
</evidence>
<dbReference type="InterPro" id="IPR036236">
    <property type="entry name" value="Znf_C2H2_sf"/>
</dbReference>
<feature type="domain" description="C2H2-type" evidence="12">
    <location>
        <begin position="416"/>
        <end position="438"/>
    </location>
</feature>
<proteinExistence type="inferred from homology"/>
<accession>A0A7R8H5Q8</accession>
<evidence type="ECO:0000256" key="4">
    <source>
        <dbReference type="ARBA" id="ARBA00022771"/>
    </source>
</evidence>
<keyword evidence="7" id="KW-0238">DNA-binding</keyword>
<organism evidence="13 14">
    <name type="scientific">Lepeophtheirus salmonis</name>
    <name type="common">Salmon louse</name>
    <name type="synonym">Caligus salmonis</name>
    <dbReference type="NCBI Taxonomy" id="72036"/>
    <lineage>
        <taxon>Eukaryota</taxon>
        <taxon>Metazoa</taxon>
        <taxon>Ecdysozoa</taxon>
        <taxon>Arthropoda</taxon>
        <taxon>Crustacea</taxon>
        <taxon>Multicrustacea</taxon>
        <taxon>Hexanauplia</taxon>
        <taxon>Copepoda</taxon>
        <taxon>Siphonostomatoida</taxon>
        <taxon>Caligidae</taxon>
        <taxon>Lepeophtheirus</taxon>
    </lineage>
</organism>